<gene>
    <name evidence="2" type="ORF">JI741_28210</name>
</gene>
<name>A0ABS1L2H8_9BACT</name>
<dbReference type="InterPro" id="IPR013249">
    <property type="entry name" value="RNA_pol_sigma70_r4_t2"/>
</dbReference>
<dbReference type="SUPFAM" id="SSF88659">
    <property type="entry name" value="Sigma3 and sigma4 domains of RNA polymerase sigma factors"/>
    <property type="match status" value="1"/>
</dbReference>
<comment type="caution">
    <text evidence="2">The sequence shown here is derived from an EMBL/GenBank/DDBJ whole genome shotgun (WGS) entry which is preliminary data.</text>
</comment>
<evidence type="ECO:0000313" key="3">
    <source>
        <dbReference type="Proteomes" id="UP000613030"/>
    </source>
</evidence>
<dbReference type="InterPro" id="IPR036388">
    <property type="entry name" value="WH-like_DNA-bd_sf"/>
</dbReference>
<dbReference type="Gene3D" id="1.10.10.10">
    <property type="entry name" value="Winged helix-like DNA-binding domain superfamily/Winged helix DNA-binding domain"/>
    <property type="match status" value="1"/>
</dbReference>
<dbReference type="RefSeq" id="WP_202015407.1">
    <property type="nucleotide sequence ID" value="NZ_JAERRB010000014.1"/>
</dbReference>
<reference evidence="2 3" key="1">
    <citation type="submission" date="2021-01" db="EMBL/GenBank/DDBJ databases">
        <title>Chryseolinea sp. Jin1 Genome sequencing and assembly.</title>
        <authorList>
            <person name="Kim I."/>
        </authorList>
    </citation>
    <scope>NUCLEOTIDE SEQUENCE [LARGE SCALE GENOMIC DNA]</scope>
    <source>
        <strain evidence="2 3">Jin1</strain>
    </source>
</reference>
<accession>A0ABS1L2H8</accession>
<organism evidence="2 3">
    <name type="scientific">Chryseolinea lacunae</name>
    <dbReference type="NCBI Taxonomy" id="2801331"/>
    <lineage>
        <taxon>Bacteria</taxon>
        <taxon>Pseudomonadati</taxon>
        <taxon>Bacteroidota</taxon>
        <taxon>Cytophagia</taxon>
        <taxon>Cytophagales</taxon>
        <taxon>Fulvivirgaceae</taxon>
        <taxon>Chryseolinea</taxon>
    </lineage>
</organism>
<evidence type="ECO:0000259" key="1">
    <source>
        <dbReference type="Pfam" id="PF08281"/>
    </source>
</evidence>
<dbReference type="Pfam" id="PF08281">
    <property type="entry name" value="Sigma70_r4_2"/>
    <property type="match status" value="1"/>
</dbReference>
<keyword evidence="3" id="KW-1185">Reference proteome</keyword>
<protein>
    <submittedName>
        <fullName evidence="2">Sigma-70 family RNA polymerase sigma factor</fullName>
    </submittedName>
</protein>
<evidence type="ECO:0000313" key="2">
    <source>
        <dbReference type="EMBL" id="MBL0745147.1"/>
    </source>
</evidence>
<dbReference type="EMBL" id="JAERRB010000014">
    <property type="protein sequence ID" value="MBL0745147.1"/>
    <property type="molecule type" value="Genomic_DNA"/>
</dbReference>
<feature type="domain" description="RNA polymerase sigma factor 70 region 4 type 2" evidence="1">
    <location>
        <begin position="35"/>
        <end position="85"/>
    </location>
</feature>
<sequence>MWLRQRHNFNLMESLDASLPEADLNAFAELDAADVYAFIARLPTGYRTVFNLFVVEGYDHDEIGRMLHIAVGTSRSQLFKAKALLKKMMSQEGFHYGT</sequence>
<dbReference type="Proteomes" id="UP000613030">
    <property type="component" value="Unassembled WGS sequence"/>
</dbReference>
<dbReference type="InterPro" id="IPR013324">
    <property type="entry name" value="RNA_pol_sigma_r3/r4-like"/>
</dbReference>
<proteinExistence type="predicted"/>